<keyword evidence="5" id="KW-0378">Hydrolase</keyword>
<keyword evidence="2" id="KW-0479">Metal-binding</keyword>
<proteinExistence type="predicted"/>
<evidence type="ECO:0000256" key="8">
    <source>
        <dbReference type="PIRSR" id="PIRSR018455-2"/>
    </source>
</evidence>
<accession>A0AAP2CQI3</accession>
<keyword evidence="6" id="KW-0862">Zinc</keyword>
<reference evidence="10 11" key="1">
    <citation type="journal article" date="2021" name="Arch. Microbiol.">
        <title>Harenicola maris gen. nov., sp. nov. isolated from the Sea of Japan shallow sediments.</title>
        <authorList>
            <person name="Romanenko L.A."/>
            <person name="Kurilenko V.V."/>
            <person name="Chernysheva N.Y."/>
            <person name="Tekutyeva L.A."/>
            <person name="Velansky P.V."/>
            <person name="Svetashev V.I."/>
            <person name="Isaeva M.P."/>
        </authorList>
    </citation>
    <scope>NUCLEOTIDE SEQUENCE [LARGE SCALE GENOMIC DNA]</scope>
    <source>
        <strain evidence="10 11">KMM 3653</strain>
    </source>
</reference>
<sequence length="302" mass="33358">MIRILTILTCLGLATGMTAGPVMGETKANRLFGAKDTPSRQAPTPVGTYAKGCAAGSVQLPETGPTWQAMRLSRGRNWGHPDTIDFIKDLSGDARKLGWKGLYIGDISQPRGGPMLSGHQSHQIGLDIDIWMLPPKRLNLTRAERESISSISVRASNQKTVNGNWTRTHARILEAAARDNRVDRIFVTPPVKIAMCKTAKRSDKKWLQKIRPLYGHHYHFHVRLKCPKGAKNCVTQKPTVNQLSKGGDGCDETLNWWVTDYLNPPKVAQPAKPAKPAPKKRGARDYVMADLPTACRAVLRSQ</sequence>
<evidence type="ECO:0000256" key="7">
    <source>
        <dbReference type="ARBA" id="ARBA00023049"/>
    </source>
</evidence>
<dbReference type="Proteomes" id="UP001315686">
    <property type="component" value="Unassembled WGS sequence"/>
</dbReference>
<feature type="disulfide bond" evidence="8">
    <location>
        <begin position="226"/>
        <end position="233"/>
    </location>
</feature>
<dbReference type="GO" id="GO:0004252">
    <property type="term" value="F:serine-type endopeptidase activity"/>
    <property type="evidence" value="ECO:0007669"/>
    <property type="project" value="InterPro"/>
</dbReference>
<dbReference type="GO" id="GO:0006508">
    <property type="term" value="P:proteolysis"/>
    <property type="evidence" value="ECO:0007669"/>
    <property type="project" value="UniProtKB-KW"/>
</dbReference>
<evidence type="ECO:0000256" key="5">
    <source>
        <dbReference type="ARBA" id="ARBA00022801"/>
    </source>
</evidence>
<dbReference type="Pfam" id="PF03411">
    <property type="entry name" value="Peptidase_M74"/>
    <property type="match status" value="1"/>
</dbReference>
<evidence type="ECO:0000313" key="11">
    <source>
        <dbReference type="Proteomes" id="UP001315686"/>
    </source>
</evidence>
<name>A0AAP2CQI3_9RHOB</name>
<evidence type="ECO:0000256" key="1">
    <source>
        <dbReference type="ARBA" id="ARBA00022670"/>
    </source>
</evidence>
<dbReference type="RefSeq" id="WP_327793612.1">
    <property type="nucleotide sequence ID" value="NZ_JADQAZ010000002.1"/>
</dbReference>
<keyword evidence="7" id="KW-0482">Metalloprotease</keyword>
<dbReference type="NCBIfam" id="NF006947">
    <property type="entry name" value="PRK09429.1"/>
    <property type="match status" value="1"/>
</dbReference>
<dbReference type="EMBL" id="JADQAZ010000002">
    <property type="protein sequence ID" value="MBT0957377.1"/>
    <property type="molecule type" value="Genomic_DNA"/>
</dbReference>
<organism evidence="10 11">
    <name type="scientific">Harenicola maris</name>
    <dbReference type="NCBI Taxonomy" id="2841044"/>
    <lineage>
        <taxon>Bacteria</taxon>
        <taxon>Pseudomonadati</taxon>
        <taxon>Pseudomonadota</taxon>
        <taxon>Alphaproteobacteria</taxon>
        <taxon>Rhodobacterales</taxon>
        <taxon>Paracoccaceae</taxon>
        <taxon>Harenicola</taxon>
    </lineage>
</organism>
<protein>
    <submittedName>
        <fullName evidence="10">Penicillin-insensitive murein endopeptidase</fullName>
    </submittedName>
</protein>
<dbReference type="GO" id="GO:0030288">
    <property type="term" value="C:outer membrane-bounded periplasmic space"/>
    <property type="evidence" value="ECO:0007669"/>
    <property type="project" value="InterPro"/>
</dbReference>
<dbReference type="AlphaFoldDB" id="A0AAP2CQI3"/>
<evidence type="ECO:0000256" key="3">
    <source>
        <dbReference type="ARBA" id="ARBA00022729"/>
    </source>
</evidence>
<feature type="disulfide bond" evidence="8">
    <location>
        <begin position="196"/>
        <end position="250"/>
    </location>
</feature>
<evidence type="ECO:0000313" key="10">
    <source>
        <dbReference type="EMBL" id="MBT0957377.1"/>
    </source>
</evidence>
<keyword evidence="3 9" id="KW-0732">Signal</keyword>
<dbReference type="SUPFAM" id="SSF55166">
    <property type="entry name" value="Hedgehog/DD-peptidase"/>
    <property type="match status" value="1"/>
</dbReference>
<keyword evidence="4" id="KW-0574">Periplasm</keyword>
<dbReference type="Gene3D" id="3.30.1380.10">
    <property type="match status" value="1"/>
</dbReference>
<dbReference type="InterPro" id="IPR009045">
    <property type="entry name" value="Zn_M74/Hedgehog-like"/>
</dbReference>
<evidence type="ECO:0000256" key="6">
    <source>
        <dbReference type="ARBA" id="ARBA00022833"/>
    </source>
</evidence>
<dbReference type="GO" id="GO:0008237">
    <property type="term" value="F:metallopeptidase activity"/>
    <property type="evidence" value="ECO:0007669"/>
    <property type="project" value="UniProtKB-KW"/>
</dbReference>
<evidence type="ECO:0000256" key="4">
    <source>
        <dbReference type="ARBA" id="ARBA00022764"/>
    </source>
</evidence>
<dbReference type="InterPro" id="IPR005073">
    <property type="entry name" value="Peptidase_M74"/>
</dbReference>
<keyword evidence="11" id="KW-1185">Reference proteome</keyword>
<keyword evidence="8" id="KW-1015">Disulfide bond</keyword>
<dbReference type="GO" id="GO:0046872">
    <property type="term" value="F:metal ion binding"/>
    <property type="evidence" value="ECO:0007669"/>
    <property type="project" value="UniProtKB-KW"/>
</dbReference>
<keyword evidence="1" id="KW-0645">Protease</keyword>
<dbReference type="PIRSF" id="PIRSF018455">
    <property type="entry name" value="MepA"/>
    <property type="match status" value="1"/>
</dbReference>
<evidence type="ECO:0000256" key="9">
    <source>
        <dbReference type="SAM" id="SignalP"/>
    </source>
</evidence>
<gene>
    <name evidence="10" type="primary">mepA</name>
    <name evidence="10" type="ORF">IV417_08265</name>
</gene>
<feature type="chain" id="PRO_5042905022" evidence="9">
    <location>
        <begin position="20"/>
        <end position="302"/>
    </location>
</feature>
<comment type="caution">
    <text evidence="10">The sequence shown here is derived from an EMBL/GenBank/DDBJ whole genome shotgun (WGS) entry which is preliminary data.</text>
</comment>
<evidence type="ECO:0000256" key="2">
    <source>
        <dbReference type="ARBA" id="ARBA00022723"/>
    </source>
</evidence>
<feature type="signal peptide" evidence="9">
    <location>
        <begin position="1"/>
        <end position="19"/>
    </location>
</feature>